<evidence type="ECO:0000256" key="3">
    <source>
        <dbReference type="ARBA" id="ARBA00022917"/>
    </source>
</evidence>
<organism evidence="5 6">
    <name type="scientific">Clytia hemisphaerica</name>
    <dbReference type="NCBI Taxonomy" id="252671"/>
    <lineage>
        <taxon>Eukaryota</taxon>
        <taxon>Metazoa</taxon>
        <taxon>Cnidaria</taxon>
        <taxon>Hydrozoa</taxon>
        <taxon>Hydroidolina</taxon>
        <taxon>Leptothecata</taxon>
        <taxon>Obeliida</taxon>
        <taxon>Clytiidae</taxon>
        <taxon>Clytia</taxon>
    </lineage>
</organism>
<feature type="domain" description="Peptide chain release factor" evidence="4">
    <location>
        <begin position="95"/>
        <end position="210"/>
    </location>
</feature>
<dbReference type="InterPro" id="IPR045853">
    <property type="entry name" value="Pep_chain_release_fac_I_sf"/>
</dbReference>
<dbReference type="Pfam" id="PF03462">
    <property type="entry name" value="PCRF"/>
    <property type="match status" value="1"/>
</dbReference>
<comment type="similarity">
    <text evidence="1">Belongs to the prokaryotic/mitochondrial release factor family.</text>
</comment>
<evidence type="ECO:0000313" key="5">
    <source>
        <dbReference type="EnsemblMetazoa" id="CLYHEMP008766.1"/>
    </source>
</evidence>
<sequence length="398" mass="45317">KKKRVCRNIRRSGPFFKPTARCHTLRPRLLFTWSASIQHHIDNMNHEYKNITEKLMMPDELSKSEMKKFSSEMNQLRPIMEAYHHLLKKKEELLEVAALAIDDMDFEKLAEDEMKELRQQIQQRESELIEMVIPSDLDDENNAVLEVRAGTGGREAAIFALEIFNMYKKFSSSNRWSFEIVSESVNAEGGLKEASATINGNSVFAFMKHEIGVHRVQRIPVTESQGRVHTSTISVAVLPQPENVGFVLDMKDVKIDTFKSSGAGGQHVNTTDSAVRVTHLPTGMTVSMQDGRSQIMNRQKALQVLSAKLYDEERTRAMKERSDARRIQIGSALRSERIRTYNYPQDRITDHRIGLTLHGVEDLLNGGSNLHELIDSLKAHEKLLSLENLSNLKPVVRL</sequence>
<dbReference type="InterPro" id="IPR050057">
    <property type="entry name" value="Prokaryotic/Mito_RF"/>
</dbReference>
<evidence type="ECO:0000256" key="2">
    <source>
        <dbReference type="ARBA" id="ARBA00022481"/>
    </source>
</evidence>
<reference evidence="5" key="1">
    <citation type="submission" date="2021-01" db="UniProtKB">
        <authorList>
            <consortium name="EnsemblMetazoa"/>
        </authorList>
    </citation>
    <scope>IDENTIFICATION</scope>
</reference>
<dbReference type="InterPro" id="IPR005139">
    <property type="entry name" value="PCRF"/>
</dbReference>
<dbReference type="OrthoDB" id="2019491at2759"/>
<protein>
    <recommendedName>
        <fullName evidence="4">Peptide chain release factor domain-containing protein</fullName>
    </recommendedName>
</protein>
<dbReference type="Pfam" id="PF00472">
    <property type="entry name" value="RF-1"/>
    <property type="match status" value="1"/>
</dbReference>
<evidence type="ECO:0000259" key="4">
    <source>
        <dbReference type="SMART" id="SM00937"/>
    </source>
</evidence>
<dbReference type="AlphaFoldDB" id="A0A7M5UZW8"/>
<dbReference type="FunFam" id="3.30.70.1660:FF:000002">
    <property type="entry name" value="Peptide chain release factor 1"/>
    <property type="match status" value="1"/>
</dbReference>
<dbReference type="Proteomes" id="UP000594262">
    <property type="component" value="Unplaced"/>
</dbReference>
<dbReference type="GO" id="GO:0003747">
    <property type="term" value="F:translation release factor activity"/>
    <property type="evidence" value="ECO:0007669"/>
    <property type="project" value="InterPro"/>
</dbReference>
<dbReference type="SUPFAM" id="SSF75620">
    <property type="entry name" value="Release factor"/>
    <property type="match status" value="1"/>
</dbReference>
<dbReference type="InterPro" id="IPR000352">
    <property type="entry name" value="Pep_chain_release_fac_I"/>
</dbReference>
<keyword evidence="2" id="KW-0488">Methylation</keyword>
<keyword evidence="3" id="KW-0648">Protein biosynthesis</keyword>
<dbReference type="Gene3D" id="3.30.160.20">
    <property type="match status" value="1"/>
</dbReference>
<keyword evidence="6" id="KW-1185">Reference proteome</keyword>
<dbReference type="EnsemblMetazoa" id="CLYHEMT008766.1">
    <property type="protein sequence ID" value="CLYHEMP008766.1"/>
    <property type="gene ID" value="CLYHEMG008766"/>
</dbReference>
<dbReference type="PANTHER" id="PTHR43804:SF7">
    <property type="entry name" value="LD18447P"/>
    <property type="match status" value="1"/>
</dbReference>
<dbReference type="SMART" id="SM00937">
    <property type="entry name" value="PCRF"/>
    <property type="match status" value="1"/>
</dbReference>
<evidence type="ECO:0000256" key="1">
    <source>
        <dbReference type="ARBA" id="ARBA00010835"/>
    </source>
</evidence>
<dbReference type="NCBIfam" id="NF001859">
    <property type="entry name" value="PRK00591.1"/>
    <property type="match status" value="1"/>
</dbReference>
<dbReference type="Gene3D" id="6.10.140.1950">
    <property type="match status" value="1"/>
</dbReference>
<dbReference type="FunFam" id="3.30.160.20:FF:000004">
    <property type="entry name" value="Peptide chain release factor 1"/>
    <property type="match status" value="1"/>
</dbReference>
<name>A0A7M5UZW8_9CNID</name>
<dbReference type="PANTHER" id="PTHR43804">
    <property type="entry name" value="LD18447P"/>
    <property type="match status" value="1"/>
</dbReference>
<evidence type="ECO:0000313" key="6">
    <source>
        <dbReference type="Proteomes" id="UP000594262"/>
    </source>
</evidence>
<proteinExistence type="inferred from homology"/>
<dbReference type="Gene3D" id="3.30.70.1660">
    <property type="match status" value="1"/>
</dbReference>
<dbReference type="GO" id="GO:0005737">
    <property type="term" value="C:cytoplasm"/>
    <property type="evidence" value="ECO:0007669"/>
    <property type="project" value="UniProtKB-ARBA"/>
</dbReference>
<accession>A0A7M5UZW8</accession>